<dbReference type="EMBL" id="MQVS01000004">
    <property type="protein sequence ID" value="OKL51965.1"/>
    <property type="molecule type" value="Genomic_DNA"/>
</dbReference>
<dbReference type="SUPFAM" id="SSF53474">
    <property type="entry name" value="alpha/beta-Hydrolases"/>
    <property type="match status" value="1"/>
</dbReference>
<comment type="caution">
    <text evidence="4">The sequence shown here is derived from an EMBL/GenBank/DDBJ whole genome shotgun (WGS) entry which is preliminary data.</text>
</comment>
<dbReference type="InParanoid" id="A0A1Q5PX19"/>
<keyword evidence="5" id="KW-1185">Reference proteome</keyword>
<organism evidence="4 5">
    <name type="scientific">Buchananella hordeovulneris</name>
    <dbReference type="NCBI Taxonomy" id="52770"/>
    <lineage>
        <taxon>Bacteria</taxon>
        <taxon>Bacillati</taxon>
        <taxon>Actinomycetota</taxon>
        <taxon>Actinomycetes</taxon>
        <taxon>Actinomycetales</taxon>
        <taxon>Actinomycetaceae</taxon>
        <taxon>Buchananella</taxon>
    </lineage>
</organism>
<feature type="domain" description="Alpha/beta hydrolase fold-3" evidence="3">
    <location>
        <begin position="74"/>
        <end position="282"/>
    </location>
</feature>
<keyword evidence="2" id="KW-0378">Hydrolase</keyword>
<dbReference type="GO" id="GO:0016787">
    <property type="term" value="F:hydrolase activity"/>
    <property type="evidence" value="ECO:0007669"/>
    <property type="project" value="UniProtKB-KW"/>
</dbReference>
<gene>
    <name evidence="4" type="ORF">BSZ40_05330</name>
</gene>
<dbReference type="InterPro" id="IPR029058">
    <property type="entry name" value="AB_hydrolase_fold"/>
</dbReference>
<evidence type="ECO:0000256" key="1">
    <source>
        <dbReference type="ARBA" id="ARBA00010515"/>
    </source>
</evidence>
<accession>A0A1Q5PX19</accession>
<sequence length="309" mass="34245">MRARDIRPAFRWAYRWVPQPPVANPRWLAAVQAASRRITPPRLTRGLDYRYVPLADGVGAHVYTPRGTRQRPGLLWIHGGGYLFGNGAHEHRRCARQAHELGAVVVSPEYRFAPADPYPAALNDVAAAWRWLVDHCAELGVDAARLVVGGQSAGGGLAAALTHQLHDAGGRQPAARWLFCPMLDDRTAADRSLDERGHFLWNNHSNWFAWRAYTGLPPGSPQVPEYAAPGRRADLRGLPPTWLGVGDIDLFYGETRRYARRLAAAGVDTELVVVPGGPHAFESYHNRTRPGRAFLDRANDWLLAQLAAR</sequence>
<proteinExistence type="inferred from homology"/>
<dbReference type="InterPro" id="IPR002168">
    <property type="entry name" value="Lipase_GDXG_HIS_AS"/>
</dbReference>
<dbReference type="InterPro" id="IPR013094">
    <property type="entry name" value="AB_hydrolase_3"/>
</dbReference>
<dbReference type="FunCoup" id="A0A1Q5PX19">
    <property type="interactions" value="2"/>
</dbReference>
<dbReference type="Proteomes" id="UP000185612">
    <property type="component" value="Unassembled WGS sequence"/>
</dbReference>
<comment type="similarity">
    <text evidence="1">Belongs to the 'GDXG' lipolytic enzyme family.</text>
</comment>
<reference evidence="5" key="1">
    <citation type="submission" date="2016-12" db="EMBL/GenBank/DDBJ databases">
        <authorList>
            <person name="Meng X."/>
        </authorList>
    </citation>
    <scope>NUCLEOTIDE SEQUENCE [LARGE SCALE GENOMIC DNA]</scope>
    <source>
        <strain evidence="5">DSM 20732</strain>
    </source>
</reference>
<evidence type="ECO:0000313" key="4">
    <source>
        <dbReference type="EMBL" id="OKL51965.1"/>
    </source>
</evidence>
<dbReference type="AlphaFoldDB" id="A0A1Q5PX19"/>
<dbReference type="PANTHER" id="PTHR48081">
    <property type="entry name" value="AB HYDROLASE SUPERFAMILY PROTEIN C4A8.06C"/>
    <property type="match status" value="1"/>
</dbReference>
<name>A0A1Q5PX19_9ACTO</name>
<dbReference type="InterPro" id="IPR050300">
    <property type="entry name" value="GDXG_lipolytic_enzyme"/>
</dbReference>
<dbReference type="PANTHER" id="PTHR48081:SF8">
    <property type="entry name" value="ALPHA_BETA HYDROLASE FOLD-3 DOMAIN-CONTAINING PROTEIN-RELATED"/>
    <property type="match status" value="1"/>
</dbReference>
<dbReference type="Pfam" id="PF07859">
    <property type="entry name" value="Abhydrolase_3"/>
    <property type="match status" value="1"/>
</dbReference>
<dbReference type="Gene3D" id="3.40.50.1820">
    <property type="entry name" value="alpha/beta hydrolase"/>
    <property type="match status" value="1"/>
</dbReference>
<dbReference type="PROSITE" id="PS01173">
    <property type="entry name" value="LIPASE_GDXG_HIS"/>
    <property type="match status" value="1"/>
</dbReference>
<dbReference type="STRING" id="52770.BSZ40_05330"/>
<evidence type="ECO:0000259" key="3">
    <source>
        <dbReference type="Pfam" id="PF07859"/>
    </source>
</evidence>
<evidence type="ECO:0000256" key="2">
    <source>
        <dbReference type="ARBA" id="ARBA00022801"/>
    </source>
</evidence>
<protein>
    <recommendedName>
        <fullName evidence="3">Alpha/beta hydrolase fold-3 domain-containing protein</fullName>
    </recommendedName>
</protein>
<evidence type="ECO:0000313" key="5">
    <source>
        <dbReference type="Proteomes" id="UP000185612"/>
    </source>
</evidence>